<evidence type="ECO:0000313" key="2">
    <source>
        <dbReference type="Proteomes" id="UP000019226"/>
    </source>
</evidence>
<dbReference type="RefSeq" id="WP_025387852.1">
    <property type="nucleotide sequence ID" value="NZ_CP004350.1"/>
</dbReference>
<organism evidence="1 2">
    <name type="scientific">Corynebacterium casei LMG S-19264</name>
    <dbReference type="NCBI Taxonomy" id="1285583"/>
    <lineage>
        <taxon>Bacteria</taxon>
        <taxon>Bacillati</taxon>
        <taxon>Actinomycetota</taxon>
        <taxon>Actinomycetes</taxon>
        <taxon>Mycobacteriales</taxon>
        <taxon>Corynebacteriaceae</taxon>
        <taxon>Corynebacterium</taxon>
    </lineage>
</organism>
<protein>
    <recommendedName>
        <fullName evidence="3">DNA alkylation repair enzyme</fullName>
    </recommendedName>
</protein>
<proteinExistence type="predicted"/>
<dbReference type="InterPro" id="IPR016024">
    <property type="entry name" value="ARM-type_fold"/>
</dbReference>
<reference evidence="2" key="1">
    <citation type="submission" date="2013-02" db="EMBL/GenBank/DDBJ databases">
        <title>The complete genome sequence of Corynebacterium casei LMG S-19264 (=DSM 44701).</title>
        <authorList>
            <person name="Ruckert C."/>
            <person name="Albersmeier A."/>
            <person name="Kalinowski J."/>
        </authorList>
    </citation>
    <scope>NUCLEOTIDE SEQUENCE [LARGE SCALE GENOMIC DNA]</scope>
    <source>
        <strain evidence="2">LMG S-19264</strain>
    </source>
</reference>
<gene>
    <name evidence="1" type="ORF">CCASEI_09730</name>
</gene>
<evidence type="ECO:0000313" key="1">
    <source>
        <dbReference type="EMBL" id="AHI20503.1"/>
    </source>
</evidence>
<sequence>MTNMAQSSFFDPSRLSAQAQATADEAVAALEAMADPERATGMASYMRDKFEFFGIASQPRKDAVKHILSGRSLDWDFVAALWLHPQRECQYVAVDHVRRHKLNIADLENLKSVVESKSWWDTVDHLAKCAGTALVAGARGRGKEPNSLAEAQATRALMLEWAVDDNLWTRRIAILCQLSSGEKTDKELLREVIESNLGADSAFSGEFFINKAIGWALRDYARKNPQWVRYFVDEHGEGTQLPLAKLSVREALKHL</sequence>
<dbReference type="Gene3D" id="1.20.1660.10">
    <property type="entry name" value="Hypothetical protein (EF3068)"/>
    <property type="match status" value="1"/>
</dbReference>
<dbReference type="SUPFAM" id="SSF48371">
    <property type="entry name" value="ARM repeat"/>
    <property type="match status" value="1"/>
</dbReference>
<dbReference type="GeneID" id="82878061"/>
<dbReference type="Proteomes" id="UP000019226">
    <property type="component" value="Chromosome"/>
</dbReference>
<dbReference type="PANTHER" id="PTHR34070">
    <property type="entry name" value="ARMADILLO-TYPE FOLD"/>
    <property type="match status" value="1"/>
</dbReference>
<name>A0ABN4CGG8_9CORY</name>
<dbReference type="Pfam" id="PF08713">
    <property type="entry name" value="DNA_alkylation"/>
    <property type="match status" value="1"/>
</dbReference>
<dbReference type="Gene3D" id="1.25.40.290">
    <property type="entry name" value="ARM repeat domains"/>
    <property type="match status" value="1"/>
</dbReference>
<keyword evidence="2" id="KW-1185">Reference proteome</keyword>
<dbReference type="PANTHER" id="PTHR34070:SF1">
    <property type="entry name" value="DNA ALKYLATION REPAIR PROTEIN"/>
    <property type="match status" value="1"/>
</dbReference>
<dbReference type="CDD" id="cd07064">
    <property type="entry name" value="AlkD_like_1"/>
    <property type="match status" value="1"/>
</dbReference>
<accession>A0ABN4CGG8</accession>
<dbReference type="EMBL" id="CP004350">
    <property type="protein sequence ID" value="AHI20503.1"/>
    <property type="molecule type" value="Genomic_DNA"/>
</dbReference>
<dbReference type="InterPro" id="IPR014825">
    <property type="entry name" value="DNA_alkylation"/>
</dbReference>
<evidence type="ECO:0008006" key="3">
    <source>
        <dbReference type="Google" id="ProtNLM"/>
    </source>
</evidence>